<reference evidence="1 2" key="1">
    <citation type="submission" date="2024-02" db="EMBL/GenBank/DDBJ databases">
        <title>de novo genome assembly of Solanum bulbocastanum strain 11H21.</title>
        <authorList>
            <person name="Hosaka A.J."/>
        </authorList>
    </citation>
    <scope>NUCLEOTIDE SEQUENCE [LARGE SCALE GENOMIC DNA]</scope>
    <source>
        <tissue evidence="1">Young leaves</tissue>
    </source>
</reference>
<evidence type="ECO:0000313" key="2">
    <source>
        <dbReference type="Proteomes" id="UP001371456"/>
    </source>
</evidence>
<evidence type="ECO:0000313" key="1">
    <source>
        <dbReference type="EMBL" id="KAK6772023.1"/>
    </source>
</evidence>
<accession>A0AAN8SNR0</accession>
<dbReference type="Proteomes" id="UP001371456">
    <property type="component" value="Unassembled WGS sequence"/>
</dbReference>
<name>A0AAN8SNR0_SOLBU</name>
<protein>
    <submittedName>
        <fullName evidence="1">Uncharacterized protein</fullName>
    </submittedName>
</protein>
<gene>
    <name evidence="1" type="ORF">RDI58_030746</name>
</gene>
<organism evidence="1 2">
    <name type="scientific">Solanum bulbocastanum</name>
    <name type="common">Wild potato</name>
    <dbReference type="NCBI Taxonomy" id="147425"/>
    <lineage>
        <taxon>Eukaryota</taxon>
        <taxon>Viridiplantae</taxon>
        <taxon>Streptophyta</taxon>
        <taxon>Embryophyta</taxon>
        <taxon>Tracheophyta</taxon>
        <taxon>Spermatophyta</taxon>
        <taxon>Magnoliopsida</taxon>
        <taxon>eudicotyledons</taxon>
        <taxon>Gunneridae</taxon>
        <taxon>Pentapetalae</taxon>
        <taxon>asterids</taxon>
        <taxon>lamiids</taxon>
        <taxon>Solanales</taxon>
        <taxon>Solanaceae</taxon>
        <taxon>Solanoideae</taxon>
        <taxon>Solaneae</taxon>
        <taxon>Solanum</taxon>
    </lineage>
</organism>
<proteinExistence type="predicted"/>
<dbReference type="EMBL" id="JBANQN010000121">
    <property type="protein sequence ID" value="KAK6772023.1"/>
    <property type="molecule type" value="Genomic_DNA"/>
</dbReference>
<keyword evidence="2" id="KW-1185">Reference proteome</keyword>
<dbReference type="AlphaFoldDB" id="A0AAN8SNR0"/>
<comment type="caution">
    <text evidence="1">The sequence shown here is derived from an EMBL/GenBank/DDBJ whole genome shotgun (WGS) entry which is preliminary data.</text>
</comment>
<sequence length="26" mass="3039">MIFFVNSTSVIYDHPFFFPFQKGIVG</sequence>